<keyword evidence="1" id="KW-1133">Transmembrane helix</keyword>
<reference evidence="2 3" key="1">
    <citation type="journal article" date="2015" name="Microbiome">
        <title>Genomic resolution of linkages in carbon, nitrogen, and sulfur cycling among widespread estuary sediment bacteria.</title>
        <authorList>
            <person name="Baker B.J."/>
            <person name="Lazar C.S."/>
            <person name="Teske A.P."/>
            <person name="Dick G.J."/>
        </authorList>
    </citation>
    <scope>NUCLEOTIDE SEQUENCE [LARGE SCALE GENOMIC DNA]</scope>
    <source>
        <strain evidence="2">DG_54_3</strain>
    </source>
</reference>
<sequence length="251" mass="28302">MEEDKNRLSFFLFVFGLAFSFFHIVPTFLPAILKQPLTWGDTLDFLTPLAVIPLAFLIYIRTRKVLQSQDTLGSSPRILKVLAKVLLGLGFLFYVDGHGLHLAANSIARLIQKTENSELYRATYLFDEIISHIILDGGAFLISVGLILFALKLSFKSLSWKNLVFISLGAAFYGFTFTTNCIEGQTVIIYFPAAGIGFLLSLFLYLKNRKQNIHNPVLISFLSAYFLSVLLFSYWGISRSGFPQFSELGWI</sequence>
<accession>A0A0S7Y3E2</accession>
<gene>
    <name evidence="2" type="ORF">AMJ44_04115</name>
</gene>
<dbReference type="AlphaFoldDB" id="A0A0S7Y3E2"/>
<dbReference type="EMBL" id="LIZX01000027">
    <property type="protein sequence ID" value="KPJ69293.1"/>
    <property type="molecule type" value="Genomic_DNA"/>
</dbReference>
<feature type="transmembrane region" description="Helical" evidence="1">
    <location>
        <begin position="218"/>
        <end position="237"/>
    </location>
</feature>
<dbReference type="Proteomes" id="UP000051861">
    <property type="component" value="Unassembled WGS sequence"/>
</dbReference>
<protein>
    <submittedName>
        <fullName evidence="2">Uncharacterized protein</fullName>
    </submittedName>
</protein>
<evidence type="ECO:0000313" key="3">
    <source>
        <dbReference type="Proteomes" id="UP000051861"/>
    </source>
</evidence>
<organism evidence="2 3">
    <name type="scientific">candidate division WOR-1 bacterium DG_54_3</name>
    <dbReference type="NCBI Taxonomy" id="1703775"/>
    <lineage>
        <taxon>Bacteria</taxon>
        <taxon>Bacillati</taxon>
        <taxon>Saganbacteria</taxon>
    </lineage>
</organism>
<comment type="caution">
    <text evidence="2">The sequence shown here is derived from an EMBL/GenBank/DDBJ whole genome shotgun (WGS) entry which is preliminary data.</text>
</comment>
<feature type="transmembrane region" description="Helical" evidence="1">
    <location>
        <begin position="129"/>
        <end position="151"/>
    </location>
</feature>
<evidence type="ECO:0000313" key="2">
    <source>
        <dbReference type="EMBL" id="KPJ69293.1"/>
    </source>
</evidence>
<evidence type="ECO:0000256" key="1">
    <source>
        <dbReference type="SAM" id="Phobius"/>
    </source>
</evidence>
<feature type="transmembrane region" description="Helical" evidence="1">
    <location>
        <begin position="187"/>
        <end position="206"/>
    </location>
</feature>
<keyword evidence="1" id="KW-0472">Membrane</keyword>
<name>A0A0S7Y3E2_UNCSA</name>
<keyword evidence="1" id="KW-0812">Transmembrane</keyword>
<feature type="transmembrane region" description="Helical" evidence="1">
    <location>
        <begin position="45"/>
        <end position="62"/>
    </location>
</feature>
<feature type="transmembrane region" description="Helical" evidence="1">
    <location>
        <begin position="158"/>
        <end position="175"/>
    </location>
</feature>
<proteinExistence type="predicted"/>
<feature type="transmembrane region" description="Helical" evidence="1">
    <location>
        <begin position="78"/>
        <end position="95"/>
    </location>
</feature>
<feature type="transmembrane region" description="Helical" evidence="1">
    <location>
        <begin position="12"/>
        <end position="33"/>
    </location>
</feature>